<keyword evidence="12" id="KW-1185">Reference proteome</keyword>
<dbReference type="InterPro" id="IPR036259">
    <property type="entry name" value="MFS_trans_sf"/>
</dbReference>
<feature type="transmembrane region" description="Helical" evidence="6">
    <location>
        <begin position="338"/>
        <end position="362"/>
    </location>
</feature>
<dbReference type="PANTHER" id="PTHR11662">
    <property type="entry name" value="SOLUTE CARRIER FAMILY 17"/>
    <property type="match status" value="1"/>
</dbReference>
<reference evidence="9" key="3">
    <citation type="journal article" date="2021" name="PeerJ">
        <title>Extensive microbial diversity within the chicken gut microbiome revealed by metagenomics and culture.</title>
        <authorList>
            <person name="Gilroy R."/>
            <person name="Ravi A."/>
            <person name="Getino M."/>
            <person name="Pursley I."/>
            <person name="Horton D.L."/>
            <person name="Alikhan N.F."/>
            <person name="Baker D."/>
            <person name="Gharbi K."/>
            <person name="Hall N."/>
            <person name="Watson M."/>
            <person name="Adriaenssens E.M."/>
            <person name="Foster-Nyarko E."/>
            <person name="Jarju S."/>
            <person name="Secka A."/>
            <person name="Antonio M."/>
            <person name="Oren A."/>
            <person name="Chaudhuri R.R."/>
            <person name="La Ragione R."/>
            <person name="Hildebrand F."/>
            <person name="Pallen M.J."/>
        </authorList>
    </citation>
    <scope>NUCLEOTIDE SEQUENCE</scope>
    <source>
        <strain evidence="9">CHK149-3286</strain>
    </source>
</reference>
<feature type="transmembrane region" description="Helical" evidence="6">
    <location>
        <begin position="41"/>
        <end position="61"/>
    </location>
</feature>
<reference evidence="9" key="4">
    <citation type="submission" date="2021-09" db="EMBL/GenBank/DDBJ databases">
        <authorList>
            <person name="Gilroy R."/>
        </authorList>
    </citation>
    <scope>NUCLEOTIDE SEQUENCE</scope>
    <source>
        <strain evidence="9">CHK149-3286</strain>
    </source>
</reference>
<reference evidence="8 12" key="2">
    <citation type="submission" date="2019-07" db="EMBL/GenBank/DDBJ databases">
        <title>Whole genome shotgun sequence of Staphylococcus kloosii NBRC 109624.</title>
        <authorList>
            <person name="Hosoyama A."/>
            <person name="Uohara A."/>
            <person name="Ohji S."/>
            <person name="Ichikawa N."/>
        </authorList>
    </citation>
    <scope>NUCLEOTIDE SEQUENCE [LARGE SCALE GENOMIC DNA]</scope>
    <source>
        <strain evidence="8 12">NBRC 109624</strain>
    </source>
</reference>
<evidence type="ECO:0000313" key="9">
    <source>
        <dbReference type="EMBL" id="HJF66725.1"/>
    </source>
</evidence>
<protein>
    <submittedName>
        <fullName evidence="8">Hexuronate transporter</fullName>
    </submittedName>
    <submittedName>
        <fullName evidence="10">MFS transporter</fullName>
    </submittedName>
</protein>
<sequence>MKNYRYFIIVMIIVMTMINYIDRGGISYAQEDIIKEFGFDNVAWGAILGYFGYGYMLGSLFGGVLSDKKGPKFVWIVAGTLWSLFEIAMAFAGELGMAIFGGSALAGFGMLRIIFGFAEGPIFSTISKTNANWAAPKERGLLSALGLIGVPLGALITAPIVSGLLTITNWRVLFILMGVLGLIWVVIWAKVFTDYPEDNKKVSAREIEEIRSTEDTIKGEKTVETEQNAHEKWYHFFKSPTLIFNTIGYFGFQYINFLILTWTPKYLQDEYHFEIHSLWYLGMIPWIGAVFTAYFGGKLSDWLRHKTGSLRIARSGLAIFGMTLAAICFLIIPTTDNIALILILMMLGNACVFLPNAVYWAVVIDTAPKNSGTFGGIMHFFVNSATIIAPTLTGILVSAYGYGSMFVSAVIAAVIGIVAMSFVKPGLKKIKTQTN</sequence>
<evidence type="ECO:0000256" key="1">
    <source>
        <dbReference type="ARBA" id="ARBA00004651"/>
    </source>
</evidence>
<feature type="transmembrane region" description="Helical" evidence="6">
    <location>
        <begin position="5"/>
        <end position="21"/>
    </location>
</feature>
<dbReference type="SUPFAM" id="SSF103473">
    <property type="entry name" value="MFS general substrate transporter"/>
    <property type="match status" value="1"/>
</dbReference>
<evidence type="ECO:0000259" key="7">
    <source>
        <dbReference type="PROSITE" id="PS50850"/>
    </source>
</evidence>
<evidence type="ECO:0000313" key="8">
    <source>
        <dbReference type="EMBL" id="GEP83399.1"/>
    </source>
</evidence>
<dbReference type="PANTHER" id="PTHR11662:SF399">
    <property type="entry name" value="FI19708P1-RELATED"/>
    <property type="match status" value="1"/>
</dbReference>
<comment type="subcellular location">
    <subcellularLocation>
        <location evidence="1">Cell membrane</location>
        <topology evidence="1">Multi-pass membrane protein</topology>
    </subcellularLocation>
</comment>
<dbReference type="GeneID" id="69904299"/>
<feature type="transmembrane region" description="Helical" evidence="6">
    <location>
        <begin position="402"/>
        <end position="423"/>
    </location>
</feature>
<dbReference type="KEGG" id="skl:C7J89_03030"/>
<accession>A0A2T4RB79</accession>
<dbReference type="InterPro" id="IPR050382">
    <property type="entry name" value="MFS_Na/Anion_cotransporter"/>
</dbReference>
<dbReference type="AlphaFoldDB" id="A0A151A2V6"/>
<feature type="transmembrane region" description="Helical" evidence="6">
    <location>
        <begin position="242"/>
        <end position="262"/>
    </location>
</feature>
<evidence type="ECO:0000256" key="6">
    <source>
        <dbReference type="SAM" id="Phobius"/>
    </source>
</evidence>
<feature type="transmembrane region" description="Helical" evidence="6">
    <location>
        <begin position="73"/>
        <end position="92"/>
    </location>
</feature>
<keyword evidence="2" id="KW-0813">Transport</keyword>
<dbReference type="Pfam" id="PF07690">
    <property type="entry name" value="MFS_1"/>
    <property type="match status" value="1"/>
</dbReference>
<evidence type="ECO:0000313" key="12">
    <source>
        <dbReference type="Proteomes" id="UP000321040"/>
    </source>
</evidence>
<dbReference type="InterPro" id="IPR011701">
    <property type="entry name" value="MFS"/>
</dbReference>
<feature type="transmembrane region" description="Helical" evidence="6">
    <location>
        <begin position="172"/>
        <end position="192"/>
    </location>
</feature>
<feature type="transmembrane region" description="Helical" evidence="6">
    <location>
        <begin position="139"/>
        <end position="160"/>
    </location>
</feature>
<accession>A0A151A2V6</accession>
<gene>
    <name evidence="8" type="primary">exuT</name>
    <name evidence="10" type="ORF">A0131_02065</name>
    <name evidence="9" type="ORF">K8V85_00285</name>
    <name evidence="8" type="ORF">SKL01_25770</name>
</gene>
<evidence type="ECO:0000313" key="10">
    <source>
        <dbReference type="EMBL" id="KYH13595.1"/>
    </source>
</evidence>
<evidence type="ECO:0000256" key="5">
    <source>
        <dbReference type="ARBA" id="ARBA00023136"/>
    </source>
</evidence>
<comment type="caution">
    <text evidence="10">The sequence shown here is derived from an EMBL/GenBank/DDBJ whole genome shotgun (WGS) entry which is preliminary data.</text>
</comment>
<evidence type="ECO:0000313" key="11">
    <source>
        <dbReference type="Proteomes" id="UP000075418"/>
    </source>
</evidence>
<dbReference type="EMBL" id="LUGM01000002">
    <property type="protein sequence ID" value="KYH13595.1"/>
    <property type="molecule type" value="Genomic_DNA"/>
</dbReference>
<feature type="transmembrane region" description="Helical" evidence="6">
    <location>
        <begin position="316"/>
        <end position="332"/>
    </location>
</feature>
<keyword evidence="4 6" id="KW-1133">Transmembrane helix</keyword>
<evidence type="ECO:0000256" key="3">
    <source>
        <dbReference type="ARBA" id="ARBA00022692"/>
    </source>
</evidence>
<evidence type="ECO:0000256" key="4">
    <source>
        <dbReference type="ARBA" id="ARBA00022989"/>
    </source>
</evidence>
<reference evidence="10 11" key="1">
    <citation type="submission" date="2016-02" db="EMBL/GenBank/DDBJ databases">
        <title>Draft genome sequence of hydrocarbon degrading Staphylococcus saprophyticus Strain CNV2, isolated from crude-oil contaminated soil from Noonmati Oil Refinery, Guwahati, Assam, India.</title>
        <authorList>
            <person name="Mukherjee A."/>
            <person name="Chettri B."/>
            <person name="Langpoklakpam J."/>
            <person name="Singh A.K."/>
            <person name="Chattopadhyay D.J."/>
        </authorList>
    </citation>
    <scope>NUCLEOTIDE SEQUENCE [LARGE SCALE GENOMIC DNA]</scope>
    <source>
        <strain evidence="10 11">CNV2</strain>
    </source>
</reference>
<dbReference type="GO" id="GO:0022857">
    <property type="term" value="F:transmembrane transporter activity"/>
    <property type="evidence" value="ECO:0007669"/>
    <property type="project" value="InterPro"/>
</dbReference>
<dbReference type="InterPro" id="IPR020846">
    <property type="entry name" value="MFS_dom"/>
</dbReference>
<dbReference type="Proteomes" id="UP000075418">
    <property type="component" value="Unassembled WGS sequence"/>
</dbReference>
<feature type="domain" description="Major facilitator superfamily (MFS) profile" evidence="7">
    <location>
        <begin position="8"/>
        <end position="428"/>
    </location>
</feature>
<dbReference type="RefSeq" id="WP_061853826.1">
    <property type="nucleotide sequence ID" value="NZ_BKAQ01000033.1"/>
</dbReference>
<feature type="transmembrane region" description="Helical" evidence="6">
    <location>
        <begin position="98"/>
        <end position="118"/>
    </location>
</feature>
<evidence type="ECO:0000256" key="2">
    <source>
        <dbReference type="ARBA" id="ARBA00022448"/>
    </source>
</evidence>
<feature type="transmembrane region" description="Helical" evidence="6">
    <location>
        <begin position="277"/>
        <end position="295"/>
    </location>
</feature>
<keyword evidence="5 6" id="KW-0472">Membrane</keyword>
<dbReference type="EMBL" id="BKAQ01000033">
    <property type="protein sequence ID" value="GEP83399.1"/>
    <property type="molecule type" value="Genomic_DNA"/>
</dbReference>
<name>A0A151A2V6_9STAP</name>
<feature type="transmembrane region" description="Helical" evidence="6">
    <location>
        <begin position="374"/>
        <end position="396"/>
    </location>
</feature>
<dbReference type="Gene3D" id="1.20.1250.20">
    <property type="entry name" value="MFS general substrate transporter like domains"/>
    <property type="match status" value="2"/>
</dbReference>
<keyword evidence="3 6" id="KW-0812">Transmembrane</keyword>
<dbReference type="Proteomes" id="UP000706163">
    <property type="component" value="Unassembled WGS sequence"/>
</dbReference>
<dbReference type="PROSITE" id="PS50850">
    <property type="entry name" value="MFS"/>
    <property type="match status" value="1"/>
</dbReference>
<organism evidence="10 11">
    <name type="scientific">Staphylococcus kloosii</name>
    <dbReference type="NCBI Taxonomy" id="29384"/>
    <lineage>
        <taxon>Bacteria</taxon>
        <taxon>Bacillati</taxon>
        <taxon>Bacillota</taxon>
        <taxon>Bacilli</taxon>
        <taxon>Bacillales</taxon>
        <taxon>Staphylococcaceae</taxon>
        <taxon>Staphylococcus</taxon>
    </lineage>
</organism>
<dbReference type="CDD" id="cd17319">
    <property type="entry name" value="MFS_ExuT_GudP_like"/>
    <property type="match status" value="1"/>
</dbReference>
<dbReference type="OrthoDB" id="6360at2"/>
<dbReference type="Proteomes" id="UP000321040">
    <property type="component" value="Unassembled WGS sequence"/>
</dbReference>
<proteinExistence type="predicted"/>
<dbReference type="GO" id="GO:0005886">
    <property type="term" value="C:plasma membrane"/>
    <property type="evidence" value="ECO:0007669"/>
    <property type="project" value="UniProtKB-SubCell"/>
</dbReference>
<dbReference type="EMBL" id="DYVT01000004">
    <property type="protein sequence ID" value="HJF66725.1"/>
    <property type="molecule type" value="Genomic_DNA"/>
</dbReference>